<comment type="caution">
    <text evidence="6">The sequence shown here is derived from an EMBL/GenBank/DDBJ whole genome shotgun (WGS) entry which is preliminary data.</text>
</comment>
<dbReference type="PANTHER" id="PTHR46662:SF104">
    <property type="entry name" value="GPI-ANCHORED ADHESIN-LIKE PROTEIN PGA55-RELATED"/>
    <property type="match status" value="1"/>
</dbReference>
<reference evidence="6 7" key="1">
    <citation type="submission" date="2023-10" db="EMBL/GenBank/DDBJ databases">
        <authorList>
            <person name="Maclean D."/>
            <person name="Macfadyen A."/>
        </authorList>
    </citation>
    <scope>NUCLEOTIDE SEQUENCE [LARGE SCALE GENOMIC DNA]</scope>
</reference>
<evidence type="ECO:0000313" key="6">
    <source>
        <dbReference type="EMBL" id="CAK0784972.1"/>
    </source>
</evidence>
<dbReference type="AlphaFoldDB" id="A0AAV1IE48"/>
<dbReference type="Pfam" id="PF13855">
    <property type="entry name" value="LRR_8"/>
    <property type="match status" value="1"/>
</dbReference>
<feature type="transmembrane region" description="Helical" evidence="4">
    <location>
        <begin position="679"/>
        <end position="703"/>
    </location>
</feature>
<evidence type="ECO:0000256" key="4">
    <source>
        <dbReference type="SAM" id="Phobius"/>
    </source>
</evidence>
<evidence type="ECO:0000256" key="1">
    <source>
        <dbReference type="ARBA" id="ARBA00004430"/>
    </source>
</evidence>
<dbReference type="EMBL" id="CAUYUE010000011">
    <property type="protein sequence ID" value="CAK0784972.1"/>
    <property type="molecule type" value="Genomic_DNA"/>
</dbReference>
<keyword evidence="4" id="KW-0472">Membrane</keyword>
<comment type="subcellular location">
    <subcellularLocation>
        <location evidence="1">Cytoplasm</location>
        <location evidence="1">Cytoskeleton</location>
        <location evidence="1">Cilium axoneme</location>
    </subcellularLocation>
</comment>
<dbReference type="InterPro" id="IPR001611">
    <property type="entry name" value="Leu-rich_rpt"/>
</dbReference>
<dbReference type="SUPFAM" id="SSF52058">
    <property type="entry name" value="L domain-like"/>
    <property type="match status" value="1"/>
</dbReference>
<dbReference type="FunFam" id="3.80.10.10:FF:000041">
    <property type="entry name" value="LRR receptor-like serine/threonine-protein kinase ERECTA"/>
    <property type="match status" value="1"/>
</dbReference>
<keyword evidence="7" id="KW-1185">Reference proteome</keyword>
<dbReference type="Proteomes" id="UP001314263">
    <property type="component" value="Unassembled WGS sequence"/>
</dbReference>
<accession>A0AAV1IE48</accession>
<evidence type="ECO:0000256" key="5">
    <source>
        <dbReference type="SAM" id="SignalP"/>
    </source>
</evidence>
<protein>
    <submittedName>
        <fullName evidence="6">Uncharacterized protein</fullName>
    </submittedName>
</protein>
<organism evidence="6 7">
    <name type="scientific">Coccomyxa viridis</name>
    <dbReference type="NCBI Taxonomy" id="1274662"/>
    <lineage>
        <taxon>Eukaryota</taxon>
        <taxon>Viridiplantae</taxon>
        <taxon>Chlorophyta</taxon>
        <taxon>core chlorophytes</taxon>
        <taxon>Trebouxiophyceae</taxon>
        <taxon>Trebouxiophyceae incertae sedis</taxon>
        <taxon>Coccomyxaceae</taxon>
        <taxon>Coccomyxa</taxon>
    </lineage>
</organism>
<dbReference type="PANTHER" id="PTHR46662">
    <property type="entry name" value="DI-GLUCOSE BINDING PROTEIN WITH LEUCINE-RICH REPEAT DOMAIN-CONTAINING PROTEIN"/>
    <property type="match status" value="1"/>
</dbReference>
<name>A0AAV1IE48_9CHLO</name>
<keyword evidence="3" id="KW-0677">Repeat</keyword>
<evidence type="ECO:0000313" key="7">
    <source>
        <dbReference type="Proteomes" id="UP001314263"/>
    </source>
</evidence>
<evidence type="ECO:0000256" key="2">
    <source>
        <dbReference type="ARBA" id="ARBA00022614"/>
    </source>
</evidence>
<feature type="chain" id="PRO_5043438206" evidence="5">
    <location>
        <begin position="23"/>
        <end position="737"/>
    </location>
</feature>
<keyword evidence="2" id="KW-0433">Leucine-rich repeat</keyword>
<keyword evidence="4" id="KW-1133">Transmembrane helix</keyword>
<feature type="signal peptide" evidence="5">
    <location>
        <begin position="1"/>
        <end position="22"/>
    </location>
</feature>
<gene>
    <name evidence="6" type="ORF">CVIRNUC_008177</name>
</gene>
<proteinExistence type="predicted"/>
<keyword evidence="4" id="KW-0812">Transmembrane</keyword>
<dbReference type="GO" id="GO:0005930">
    <property type="term" value="C:axoneme"/>
    <property type="evidence" value="ECO:0007669"/>
    <property type="project" value="UniProtKB-SubCell"/>
</dbReference>
<evidence type="ECO:0000256" key="3">
    <source>
        <dbReference type="ARBA" id="ARBA00022737"/>
    </source>
</evidence>
<keyword evidence="5" id="KW-0732">Signal</keyword>
<dbReference type="Gene3D" id="3.80.10.10">
    <property type="entry name" value="Ribonuclease Inhibitor"/>
    <property type="match status" value="3"/>
</dbReference>
<dbReference type="InterPro" id="IPR032675">
    <property type="entry name" value="LRR_dom_sf"/>
</dbReference>
<sequence length="737" mass="77453">MRTAVPSHFCLLALAVVGRVVGHNVTIEDPGETIALSLPPGVADAPADELLATLYGADALAAAIPVISVDTPAKGTVTLGSANLYRFSGPANADYFVKLSPIGTIGDADLFCSPYPGVFEDFGPPSPIDSAWASDVSVGPDYIFISQNDTAYESAINADGRADFVCAVYGSSLRSAQYTLVATADINHDVLAQQEQTALTSIYERCCNSSGTCQYWDAVSNDIGFDVYTDFCNFGLSVCDANGSLVKLDLTQMGLVCEFPYAEMQAFSSLTSISFQGNAITGDVEVIGTSLRGLLGQLTYLDLSFNLMNGSFAETTRDNTQDSSVYCEMSQQGLEFMSLQGNLITGPIPSCLLAAGSSLQALFLTLNNFTSSVPFPASSSSPLEALSLGSNSLTGTVPALLSNAAGLTTLSLENNQLTGTIPEAVVVMPQLVSLRLFNNSLNGAMPEALAASGSLQEVDVGFNALTAMPSAWVQGNASGAPLAYIGMDSNAITGSFPSALSMAQNLTVLRIDNNNFSGTLQSGAGEAPFFPAMRLLNASSNHFQGSLPEAFGQMEFFQQDGNRNPFLMEKLNSSGFGSLTRGYFGFASNMLTGNLPLFLSRNQVSDMSKSLINLQDNQFSCPIPDSMRYLNITCSNFVLAPSPAVGTGPGFTSSDLQRANASNAQPSGYAAGLSGGAKAGIAIVVIVIVIVMAILLGILLPCYKNSSKGWEKHALDQQFPLYAIGNDVEMADKRQSA</sequence>